<evidence type="ECO:0000259" key="4">
    <source>
        <dbReference type="PROSITE" id="PS50076"/>
    </source>
</evidence>
<dbReference type="InterPro" id="IPR001623">
    <property type="entry name" value="DnaJ_domain"/>
</dbReference>
<sequence>MRDPYSVLGVQRNADADEIKSAWRTKAKSVHPDHNQDDPAASSRFAEIGRAYEVLKDPERRKRYDRAVDAHQTILQQRQAAREAAERAKAARANAEKVMEELARANAQRAQAQANSAGEAAEDMVERIFGAAAGGEGKESRSAAGGASAAYRKAASAGPQDAQTSQTAQAADPIHENAEEAAKPEASEAQPLAVQAVEVIASLMRRIRRVAPPPEKAPDHAVEAKATLEDLLKLNLVAIKLPDDREVRLPLEAGMTDGHVARMKGQGLKVQGMQRGDLLVTLRIEKDTRFRVDGFDLHTVLPISLEDAVLGSEREIETPEGPRTVAVPAWSGSDRNIVLEGLGLHDDNGGRGNLIVEIRVLLHEKPDEKITDLMRHMREGLYI</sequence>
<dbReference type="EMBL" id="JBEPLJ010000001">
    <property type="protein sequence ID" value="MET3584218.1"/>
    <property type="molecule type" value="Genomic_DNA"/>
</dbReference>
<dbReference type="Gene3D" id="1.10.287.110">
    <property type="entry name" value="DnaJ domain"/>
    <property type="match status" value="1"/>
</dbReference>
<dbReference type="CDD" id="cd10747">
    <property type="entry name" value="DnaJ_C"/>
    <property type="match status" value="1"/>
</dbReference>
<dbReference type="Pfam" id="PF00226">
    <property type="entry name" value="DnaJ"/>
    <property type="match status" value="1"/>
</dbReference>
<dbReference type="PANTHER" id="PTHR43096">
    <property type="entry name" value="DNAJ HOMOLOG 1, MITOCHONDRIAL-RELATED"/>
    <property type="match status" value="1"/>
</dbReference>
<dbReference type="InterPro" id="IPR036869">
    <property type="entry name" value="J_dom_sf"/>
</dbReference>
<protein>
    <submittedName>
        <fullName evidence="5">DnaJ-class molecular chaperone</fullName>
    </submittedName>
</protein>
<feature type="compositionally biased region" description="Basic and acidic residues" evidence="3">
    <location>
        <begin position="173"/>
        <end position="186"/>
    </location>
</feature>
<feature type="coiled-coil region" evidence="2">
    <location>
        <begin position="74"/>
        <end position="115"/>
    </location>
</feature>
<feature type="domain" description="J" evidence="4">
    <location>
        <begin position="3"/>
        <end position="68"/>
    </location>
</feature>
<evidence type="ECO:0000313" key="5">
    <source>
        <dbReference type="EMBL" id="MET3584218.1"/>
    </source>
</evidence>
<name>A0ABV2H109_9HYPH</name>
<keyword evidence="2" id="KW-0175">Coiled coil</keyword>
<dbReference type="InterPro" id="IPR018253">
    <property type="entry name" value="DnaJ_domain_CS"/>
</dbReference>
<dbReference type="Pfam" id="PF01556">
    <property type="entry name" value="DnaJ_C"/>
    <property type="match status" value="1"/>
</dbReference>
<dbReference type="PROSITE" id="PS50076">
    <property type="entry name" value="DNAJ_2"/>
    <property type="match status" value="1"/>
</dbReference>
<accession>A0ABV2H109</accession>
<proteinExistence type="predicted"/>
<reference evidence="5 6" key="1">
    <citation type="submission" date="2024-06" db="EMBL/GenBank/DDBJ databases">
        <title>Genomic Encyclopedia of Type Strains, Phase IV (KMG-IV): sequencing the most valuable type-strain genomes for metagenomic binning, comparative biology and taxonomic classification.</title>
        <authorList>
            <person name="Goeker M."/>
        </authorList>
    </citation>
    <scope>NUCLEOTIDE SEQUENCE [LARGE SCALE GENOMIC DNA]</scope>
    <source>
        <strain evidence="5 6">DSM 105042</strain>
    </source>
</reference>
<evidence type="ECO:0000256" key="2">
    <source>
        <dbReference type="SAM" id="Coils"/>
    </source>
</evidence>
<dbReference type="CDD" id="cd06257">
    <property type="entry name" value="DnaJ"/>
    <property type="match status" value="1"/>
</dbReference>
<dbReference type="SUPFAM" id="SSF49493">
    <property type="entry name" value="HSP40/DnaJ peptide-binding domain"/>
    <property type="match status" value="2"/>
</dbReference>
<comment type="caution">
    <text evidence="5">The sequence shown here is derived from an EMBL/GenBank/DDBJ whole genome shotgun (WGS) entry which is preliminary data.</text>
</comment>
<dbReference type="SUPFAM" id="SSF46565">
    <property type="entry name" value="Chaperone J-domain"/>
    <property type="match status" value="1"/>
</dbReference>
<feature type="region of interest" description="Disordered" evidence="3">
    <location>
        <begin position="152"/>
        <end position="190"/>
    </location>
</feature>
<keyword evidence="1" id="KW-0143">Chaperone</keyword>
<organism evidence="5 6">
    <name type="scientific">Pseudorhizobium tarimense</name>
    <dbReference type="NCBI Taxonomy" id="1079109"/>
    <lineage>
        <taxon>Bacteria</taxon>
        <taxon>Pseudomonadati</taxon>
        <taxon>Pseudomonadota</taxon>
        <taxon>Alphaproteobacteria</taxon>
        <taxon>Hyphomicrobiales</taxon>
        <taxon>Rhizobiaceae</taxon>
        <taxon>Rhizobium/Agrobacterium group</taxon>
        <taxon>Pseudorhizobium</taxon>
    </lineage>
</organism>
<feature type="compositionally biased region" description="Low complexity" evidence="3">
    <location>
        <begin position="152"/>
        <end position="172"/>
    </location>
</feature>
<dbReference type="RefSeq" id="WP_247242232.1">
    <property type="nucleotide sequence ID" value="NZ_JALJRA010000001.1"/>
</dbReference>
<dbReference type="InterPro" id="IPR008971">
    <property type="entry name" value="HSP40/DnaJ_pept-bd"/>
</dbReference>
<dbReference type="PROSITE" id="PS00636">
    <property type="entry name" value="DNAJ_1"/>
    <property type="match status" value="1"/>
</dbReference>
<evidence type="ECO:0000256" key="3">
    <source>
        <dbReference type="SAM" id="MobiDB-lite"/>
    </source>
</evidence>
<evidence type="ECO:0000256" key="1">
    <source>
        <dbReference type="ARBA" id="ARBA00023186"/>
    </source>
</evidence>
<dbReference type="PANTHER" id="PTHR43096:SF52">
    <property type="entry name" value="DNAJ HOMOLOG 1, MITOCHONDRIAL-RELATED"/>
    <property type="match status" value="1"/>
</dbReference>
<gene>
    <name evidence="5" type="ORF">ABID21_000310</name>
</gene>
<dbReference type="Gene3D" id="2.60.260.20">
    <property type="entry name" value="Urease metallochaperone UreE, N-terminal domain"/>
    <property type="match status" value="2"/>
</dbReference>
<dbReference type="PRINTS" id="PR00625">
    <property type="entry name" value="JDOMAIN"/>
</dbReference>
<keyword evidence="6" id="KW-1185">Reference proteome</keyword>
<dbReference type="SMART" id="SM00271">
    <property type="entry name" value="DnaJ"/>
    <property type="match status" value="1"/>
</dbReference>
<evidence type="ECO:0000313" key="6">
    <source>
        <dbReference type="Proteomes" id="UP001549031"/>
    </source>
</evidence>
<dbReference type="InterPro" id="IPR002939">
    <property type="entry name" value="DnaJ_C"/>
</dbReference>
<dbReference type="Proteomes" id="UP001549031">
    <property type="component" value="Unassembled WGS sequence"/>
</dbReference>